<feature type="region of interest" description="Disordered" evidence="2">
    <location>
        <begin position="411"/>
        <end position="437"/>
    </location>
</feature>
<feature type="region of interest" description="Disordered" evidence="2">
    <location>
        <begin position="1235"/>
        <end position="1304"/>
    </location>
</feature>
<proteinExistence type="evidence at transcript level"/>
<feature type="compositionally biased region" description="Polar residues" evidence="2">
    <location>
        <begin position="1243"/>
        <end position="1253"/>
    </location>
</feature>
<dbReference type="PANTHER" id="PTHR37476">
    <property type="entry name" value="COILED-COIL DOMAIN-CONTAINING PROTEIN 171"/>
    <property type="match status" value="1"/>
</dbReference>
<name>A0A6F9D7S8_9ASCI</name>
<gene>
    <name evidence="3" type="primary">Ccdc171</name>
</gene>
<protein>
    <submittedName>
        <fullName evidence="3">Coiled-coil domain-containing protein 171-like</fullName>
    </submittedName>
</protein>
<dbReference type="PANTHER" id="PTHR37476:SF1">
    <property type="entry name" value="COILED-COIL DOMAIN-CONTAINING PROTEIN 171"/>
    <property type="match status" value="1"/>
</dbReference>
<feature type="coiled-coil region" evidence="1">
    <location>
        <begin position="488"/>
        <end position="550"/>
    </location>
</feature>
<feature type="coiled-coil region" evidence="1">
    <location>
        <begin position="602"/>
        <end position="672"/>
    </location>
</feature>
<evidence type="ECO:0000313" key="3">
    <source>
        <dbReference type="EMBL" id="CAB3228261.1"/>
    </source>
</evidence>
<sequence>MDEYRRLNTVSKTPSSASLNENFPGEATILITKLQQQLQTVRSDNDDFARKASELHKRIHHLEEEKVSVASNFNKENASLQAQVARLQSQVERAEATKQTLEYDLAVAKKKTNDVTRSTTHKEVTMAKANIELADAKSSLELHLGELENELAVARQVTAENEKRIAFLEEDKKQLHSDAMATEAILRGEKEALSNQVIELKQKSEIMEQGLEDAKTGLIKQEEELRKTVAELQIALEREQHLRHEYEDLSHRARSLEESVEAERAAHLESKFNSEIIQLKQQEFQSQLTRERDVCEVLKSEAEEANKRAVELEKALNFERHQAKNANVKLDKTVEVYSDVRKRLDEELAEKTKLIEVMTKQLEEHQNHLNLLKEELGKTRKRQVFLEETYGGNVRELELLLETFTLEPVKEAKHKSKEKEKEKKKKDRRHTAEQSKHALEEMRKMLFAYQKTIGDYEHKIENLVAAEKQTQKDCDNFRDLALTRERTLQQVQSDLAQCGEEMEKIRTQQAEYEREAGKACHDLGDVTQELQQQTERCRQLEQNLNSIQDRHNTELEVHVSFLRELHHVVCCASGEKNLLTRFTWPDLSVTVREGVDALVSMYNRSKEKVGQLESSCQEMEKSITDLQRAHESSVDRLAERCRDREEDSVRQRKRLEQHYEALMAEINARAKKTQGLCDEAWERLRAKDGVHDGLHAECSQLRGENGNLKQECKALSCACAILLGALYPILRAREDLALQRHLLERITSDGEVCKQQMRELVDTLNDEMAKPDETKQPSIAHCSFRAVHPLIRFRVAVISVLAANRLQMLSQHANVSMFTCDDSAMSNSRIVVVAGRGETRTPPKRNKGEVSVTSRSDSAVQWLSDQQVVHAVREATCGVVEAVAKNKGDTSGYMSRAVVKTAKNAFVKLLDNTQHRFGSYTTANKNIIRDRRSLCRVLGDGLEKVIHKARLRESINLFSVEYSFSALRRHLLTFTERLHAAEVEKRKLRNVETKLKGEIEQLNKSKMELTESNMEMQKLKDKERHLVSRSRFEGVCSELKSAMERERRAQKLLHEQNAQLQDLSSKLEEECTDGVEKEVTLNQAVTSLTEVKMELKRSSQTKRQLEKQVDRLHKEREKLKADVEEAKNALKLAAGEKSSIAKYFETVEKSMRSADAQEISSKLRIQAEELTDQSGPGMKAAQRAVESFMRAQSSAVTRISSLEEQISSYRTHISDLKRELYDACHRENDNGIDLELSHVPTRDSGSPALTKSRASTRHAPLTPLNDSDFRPMRGEVIDENSMNLSNGYTRPRPRFSDPRRKTSA</sequence>
<accession>A0A6F9D7S8</accession>
<feature type="compositionally biased region" description="Basic and acidic residues" evidence="2">
    <location>
        <begin position="1294"/>
        <end position="1304"/>
    </location>
</feature>
<evidence type="ECO:0000256" key="2">
    <source>
        <dbReference type="SAM" id="MobiDB-lite"/>
    </source>
</evidence>
<dbReference type="EMBL" id="LR783652">
    <property type="protein sequence ID" value="CAB3228261.1"/>
    <property type="molecule type" value="mRNA"/>
</dbReference>
<feature type="coiled-coil region" evidence="1">
    <location>
        <begin position="31"/>
        <end position="382"/>
    </location>
</feature>
<feature type="compositionally biased region" description="Basic and acidic residues" evidence="2">
    <location>
        <begin position="1267"/>
        <end position="1276"/>
    </location>
</feature>
<feature type="compositionally biased region" description="Basic residues" evidence="2">
    <location>
        <begin position="412"/>
        <end position="429"/>
    </location>
</feature>
<evidence type="ECO:0000256" key="1">
    <source>
        <dbReference type="SAM" id="Coils"/>
    </source>
</evidence>
<feature type="coiled-coil region" evidence="1">
    <location>
        <begin position="981"/>
        <end position="1136"/>
    </location>
</feature>
<feature type="region of interest" description="Disordered" evidence="2">
    <location>
        <begin position="1"/>
        <end position="21"/>
    </location>
</feature>
<organism evidence="3">
    <name type="scientific">Phallusia mammillata</name>
    <dbReference type="NCBI Taxonomy" id="59560"/>
    <lineage>
        <taxon>Eukaryota</taxon>
        <taxon>Metazoa</taxon>
        <taxon>Chordata</taxon>
        <taxon>Tunicata</taxon>
        <taxon>Ascidiacea</taxon>
        <taxon>Phlebobranchia</taxon>
        <taxon>Ascidiidae</taxon>
        <taxon>Phallusia</taxon>
    </lineage>
</organism>
<feature type="compositionally biased region" description="Polar residues" evidence="2">
    <location>
        <begin position="8"/>
        <end position="21"/>
    </location>
</feature>
<keyword evidence="1" id="KW-0175">Coiled coil</keyword>
<reference evidence="3" key="1">
    <citation type="submission" date="2020-04" db="EMBL/GenBank/DDBJ databases">
        <authorList>
            <person name="Neveu A P."/>
        </authorList>
    </citation>
    <scope>NUCLEOTIDE SEQUENCE</scope>
    <source>
        <tissue evidence="3">Whole embryo</tissue>
    </source>
</reference>